<keyword evidence="2" id="KW-1185">Reference proteome</keyword>
<reference evidence="2" key="1">
    <citation type="submission" date="2016-10" db="EMBL/GenBank/DDBJ databases">
        <authorList>
            <person name="Varghese N."/>
            <person name="Submissions S."/>
        </authorList>
    </citation>
    <scope>NUCLEOTIDE SEQUENCE [LARGE SCALE GENOMIC DNA]</scope>
    <source>
        <strain evidence="2">DSM 217</strain>
    </source>
</reference>
<sequence>MPTLLIRFPGGRYHTTPSGHHVNEGQIEWPPSPWRLLRALLACGYNSLGWEGDLCKPMANQPPPLARSLILKLADVLPSYAIPQVVGAHSRHYMPLTTIDKGREKTALVFDTWAQLGDQTLAVTWDVDLTCDESTLLAALAERLGYLGRSESWADAKLARVEDVCPLPNCVPTDTLSNPGIGWEQVPVIAVQRPAEFDRWRNEVTARLLAPLQPPAGKRPTKALLTKREKAALPYPADLIACLQADTNWLRGHGWSQPPGSQRVFYWRPSDILESGAPGPRKAAREAPPVEAMLLSLATESGNDHALPAVTRVLPQAELMHRALGGRIKRIAGHSPVISGCDAEGRPLKGAHLHAHILPLDLDGDQHLEHILVWAPMGLDQVAQSAVRGVRNTDMKGGVGRLKVALAAAGDLADLRGLTGEYGERMGRMLGPLEGAEQWLSLTPFIAPRFTKRSGRNSLEEQVRSELLSRGIQQQVEIERLDPWSSRSPVIRMLSGDEHGSGIEPEVASPRWARFRHFVRTRRNGPAPPVDCGFALRLRFAEPVRGPLCLGYGSHFGLGLFQADA</sequence>
<dbReference type="AlphaFoldDB" id="A0A1H3A807"/>
<accession>A0A1H3A807</accession>
<dbReference type="NCBIfam" id="TIGR02165">
    <property type="entry name" value="cas5_6_GSU0054"/>
    <property type="match status" value="1"/>
</dbReference>
<proteinExistence type="predicted"/>
<dbReference type="EMBL" id="FNNZ01000018">
    <property type="protein sequence ID" value="SDX25009.1"/>
    <property type="molecule type" value="Genomic_DNA"/>
</dbReference>
<dbReference type="InterPro" id="IPR019089">
    <property type="entry name" value="Cas_GSU0054"/>
</dbReference>
<dbReference type="Proteomes" id="UP000198816">
    <property type="component" value="Unassembled WGS sequence"/>
</dbReference>
<name>A0A1H3A807_THIRO</name>
<protein>
    <submittedName>
        <fullName evidence="1">CRISPR-associated protein Csb2</fullName>
    </submittedName>
</protein>
<evidence type="ECO:0000313" key="1">
    <source>
        <dbReference type="EMBL" id="SDX25009.1"/>
    </source>
</evidence>
<organism evidence="1 2">
    <name type="scientific">Thiocapsa roseopersicina</name>
    <dbReference type="NCBI Taxonomy" id="1058"/>
    <lineage>
        <taxon>Bacteria</taxon>
        <taxon>Pseudomonadati</taxon>
        <taxon>Pseudomonadota</taxon>
        <taxon>Gammaproteobacteria</taxon>
        <taxon>Chromatiales</taxon>
        <taxon>Chromatiaceae</taxon>
        <taxon>Thiocapsa</taxon>
    </lineage>
</organism>
<dbReference type="STRING" id="1058.SAMN05421783_11879"/>
<gene>
    <name evidence="1" type="ORF">SAMN05421783_11879</name>
</gene>
<evidence type="ECO:0000313" key="2">
    <source>
        <dbReference type="Proteomes" id="UP000198816"/>
    </source>
</evidence>
<dbReference type="OrthoDB" id="9787885at2"/>
<dbReference type="RefSeq" id="WP_093035147.1">
    <property type="nucleotide sequence ID" value="NZ_FNNZ01000018.1"/>
</dbReference>